<comment type="function">
    <text evidence="1">Sucrose-cleaving enzyme that provides UDP-glucose and fructose for various metabolic pathways.</text>
</comment>
<gene>
    <name evidence="10" type="ORF">VNO77_23645</name>
</gene>
<dbReference type="Proteomes" id="UP001367508">
    <property type="component" value="Unassembled WGS sequence"/>
</dbReference>
<feature type="domain" description="Sucrose synthase N-terminal" evidence="8">
    <location>
        <begin position="1"/>
        <end position="107"/>
    </location>
</feature>
<dbReference type="InterPro" id="IPR000368">
    <property type="entry name" value="Sucrose_synth_GT-B1"/>
</dbReference>
<dbReference type="Pfam" id="PF24861">
    <property type="entry name" value="SUS_N"/>
    <property type="match status" value="1"/>
</dbReference>
<dbReference type="InterPro" id="IPR056735">
    <property type="entry name" value="SUS_N"/>
</dbReference>
<keyword evidence="5" id="KW-0808">Transferase</keyword>
<evidence type="ECO:0000259" key="9">
    <source>
        <dbReference type="Pfam" id="PF24862"/>
    </source>
</evidence>
<dbReference type="Gene3D" id="3.40.50.2000">
    <property type="entry name" value="Glycogen Phosphorylase B"/>
    <property type="match status" value="1"/>
</dbReference>
<comment type="similarity">
    <text evidence="2">Belongs to the glycosyltransferase 1 family. Plant sucrose synthase subfamily.</text>
</comment>
<dbReference type="FunFam" id="3.10.450.330:FF:000001">
    <property type="entry name" value="Sucrose synthase"/>
    <property type="match status" value="1"/>
</dbReference>
<dbReference type="FunFam" id="1.20.120.1230:FF:000001">
    <property type="entry name" value="Sucrose synthase"/>
    <property type="match status" value="1"/>
</dbReference>
<dbReference type="InterPro" id="IPR056736">
    <property type="entry name" value="SUS_EPBD"/>
</dbReference>
<feature type="domain" description="Sucrose synthase EPBD" evidence="9">
    <location>
        <begin position="142"/>
        <end position="229"/>
    </location>
</feature>
<comment type="catalytic activity">
    <reaction evidence="6">
        <text>an NDP-alpha-D-glucose + D-fructose = a ribonucleoside 5'-diphosphate + sucrose + H(+)</text>
        <dbReference type="Rhea" id="RHEA:16241"/>
        <dbReference type="ChEBI" id="CHEBI:15378"/>
        <dbReference type="ChEBI" id="CHEBI:17992"/>
        <dbReference type="ChEBI" id="CHEBI:37721"/>
        <dbReference type="ChEBI" id="CHEBI:57930"/>
        <dbReference type="ChEBI" id="CHEBI:76533"/>
        <dbReference type="EC" id="2.4.1.13"/>
    </reaction>
</comment>
<dbReference type="PANTHER" id="PTHR45839">
    <property type="match status" value="1"/>
</dbReference>
<dbReference type="EMBL" id="JAYMYQ010000005">
    <property type="protein sequence ID" value="KAK7329476.1"/>
    <property type="molecule type" value="Genomic_DNA"/>
</dbReference>
<comment type="caution">
    <text evidence="10">The sequence shown here is derived from an EMBL/GenBank/DDBJ whole genome shotgun (WGS) entry which is preliminary data.</text>
</comment>
<sequence>MQDTLSSCRNELISLLSRYIARGNGILQPHDLQDEVEKIVKEDEGMQKLKDSPFVKELESAKEAIVLPPFVSIAFRPSPGVWEYVRVNVFELNVDNLSVAEYLQFKEELVDGECTDNYVLELDFEPFNATFPRPTRSSSIGNGVQFLNRHLSSFMFHNKESLDPLLAFLRTHKYDGYAMMLNDRIHNISKLQSSLAKAEEFLSKLSPNTPYSDFEYELQGMGFERGWGDTAERVSKMVHLLLDILQAPDPNTLETFLGRIPMAFNVVIVSPHGYFGQANVLGLPDTAGQIVYILDQVRALEHEMLLRIQKQGLDVSPKILIVTRLIPEAQGTTCN</sequence>
<evidence type="ECO:0000256" key="6">
    <source>
        <dbReference type="ARBA" id="ARBA00049030"/>
    </source>
</evidence>
<accession>A0AAN9L5K5</accession>
<dbReference type="Gene3D" id="1.20.120.1230">
    <property type="match status" value="1"/>
</dbReference>
<dbReference type="GO" id="GO:0005985">
    <property type="term" value="P:sucrose metabolic process"/>
    <property type="evidence" value="ECO:0007669"/>
    <property type="project" value="InterPro"/>
</dbReference>
<dbReference type="EC" id="2.4.1.13" evidence="3"/>
<name>A0AAN9L5K5_CANGL</name>
<evidence type="ECO:0000313" key="11">
    <source>
        <dbReference type="Proteomes" id="UP001367508"/>
    </source>
</evidence>
<evidence type="ECO:0000256" key="1">
    <source>
        <dbReference type="ARBA" id="ARBA00002595"/>
    </source>
</evidence>
<evidence type="ECO:0000256" key="5">
    <source>
        <dbReference type="ARBA" id="ARBA00022679"/>
    </source>
</evidence>
<feature type="domain" description="Sucrose synthase first GT-B" evidence="7">
    <location>
        <begin position="252"/>
        <end position="335"/>
    </location>
</feature>
<evidence type="ECO:0000259" key="7">
    <source>
        <dbReference type="Pfam" id="PF00862"/>
    </source>
</evidence>
<dbReference type="InterPro" id="IPR012820">
    <property type="entry name" value="Sucrose_synthase_pln/cyn"/>
</dbReference>
<evidence type="ECO:0000256" key="4">
    <source>
        <dbReference type="ARBA" id="ARBA00022676"/>
    </source>
</evidence>
<keyword evidence="4" id="KW-0328">Glycosyltransferase</keyword>
<dbReference type="AlphaFoldDB" id="A0AAN9L5K5"/>
<dbReference type="GO" id="GO:0016157">
    <property type="term" value="F:sucrose synthase activity"/>
    <property type="evidence" value="ECO:0007669"/>
    <property type="project" value="UniProtKB-EC"/>
</dbReference>
<dbReference type="Pfam" id="PF24862">
    <property type="entry name" value="SUS_EPBD"/>
    <property type="match status" value="1"/>
</dbReference>
<reference evidence="10 11" key="1">
    <citation type="submission" date="2024-01" db="EMBL/GenBank/DDBJ databases">
        <title>The genomes of 5 underutilized Papilionoideae crops provide insights into root nodulation and disease resistanc.</title>
        <authorList>
            <person name="Jiang F."/>
        </authorList>
    </citation>
    <scope>NUCLEOTIDE SEQUENCE [LARGE SCALE GENOMIC DNA]</scope>
    <source>
        <strain evidence="10">LVBAO_FW01</strain>
        <tissue evidence="10">Leaves</tissue>
    </source>
</reference>
<evidence type="ECO:0000256" key="3">
    <source>
        <dbReference type="ARBA" id="ARBA00012540"/>
    </source>
</evidence>
<dbReference type="Pfam" id="PF00862">
    <property type="entry name" value="GT-B_Sucrose_synth"/>
    <property type="match status" value="1"/>
</dbReference>
<evidence type="ECO:0000259" key="8">
    <source>
        <dbReference type="Pfam" id="PF24861"/>
    </source>
</evidence>
<dbReference type="Gene3D" id="3.10.450.330">
    <property type="match status" value="1"/>
</dbReference>
<dbReference type="PANTHER" id="PTHR45839:SF9">
    <property type="entry name" value="SUCROSE SYNTHASE 2"/>
    <property type="match status" value="1"/>
</dbReference>
<evidence type="ECO:0000256" key="2">
    <source>
        <dbReference type="ARBA" id="ARBA00005894"/>
    </source>
</evidence>
<protein>
    <recommendedName>
        <fullName evidence="3">sucrose synthase</fullName>
        <ecNumber evidence="3">2.4.1.13</ecNumber>
    </recommendedName>
</protein>
<proteinExistence type="inferred from homology"/>
<keyword evidence="11" id="KW-1185">Reference proteome</keyword>
<organism evidence="10 11">
    <name type="scientific">Canavalia gladiata</name>
    <name type="common">Sword bean</name>
    <name type="synonym">Dolichos gladiatus</name>
    <dbReference type="NCBI Taxonomy" id="3824"/>
    <lineage>
        <taxon>Eukaryota</taxon>
        <taxon>Viridiplantae</taxon>
        <taxon>Streptophyta</taxon>
        <taxon>Embryophyta</taxon>
        <taxon>Tracheophyta</taxon>
        <taxon>Spermatophyta</taxon>
        <taxon>Magnoliopsida</taxon>
        <taxon>eudicotyledons</taxon>
        <taxon>Gunneridae</taxon>
        <taxon>Pentapetalae</taxon>
        <taxon>rosids</taxon>
        <taxon>fabids</taxon>
        <taxon>Fabales</taxon>
        <taxon>Fabaceae</taxon>
        <taxon>Papilionoideae</taxon>
        <taxon>50 kb inversion clade</taxon>
        <taxon>NPAAA clade</taxon>
        <taxon>indigoferoid/millettioid clade</taxon>
        <taxon>Phaseoleae</taxon>
        <taxon>Canavalia</taxon>
    </lineage>
</organism>
<evidence type="ECO:0000313" key="10">
    <source>
        <dbReference type="EMBL" id="KAK7329476.1"/>
    </source>
</evidence>